<organism evidence="2 3">
    <name type="scientific">Arachis hypogaea</name>
    <name type="common">Peanut</name>
    <dbReference type="NCBI Taxonomy" id="3818"/>
    <lineage>
        <taxon>Eukaryota</taxon>
        <taxon>Viridiplantae</taxon>
        <taxon>Streptophyta</taxon>
        <taxon>Embryophyta</taxon>
        <taxon>Tracheophyta</taxon>
        <taxon>Spermatophyta</taxon>
        <taxon>Magnoliopsida</taxon>
        <taxon>eudicotyledons</taxon>
        <taxon>Gunneridae</taxon>
        <taxon>Pentapetalae</taxon>
        <taxon>rosids</taxon>
        <taxon>fabids</taxon>
        <taxon>Fabales</taxon>
        <taxon>Fabaceae</taxon>
        <taxon>Papilionoideae</taxon>
        <taxon>50 kb inversion clade</taxon>
        <taxon>dalbergioids sensu lato</taxon>
        <taxon>Dalbergieae</taxon>
        <taxon>Pterocarpus clade</taxon>
        <taxon>Arachis</taxon>
    </lineage>
</organism>
<accession>A0A445DLF8</accession>
<keyword evidence="3" id="KW-1185">Reference proteome</keyword>
<feature type="region of interest" description="Disordered" evidence="1">
    <location>
        <begin position="60"/>
        <end position="94"/>
    </location>
</feature>
<feature type="compositionally biased region" description="Basic and acidic residues" evidence="1">
    <location>
        <begin position="73"/>
        <end position="94"/>
    </location>
</feature>
<dbReference type="AlphaFoldDB" id="A0A445DLF8"/>
<comment type="caution">
    <text evidence="2">The sequence shown here is derived from an EMBL/GenBank/DDBJ whole genome shotgun (WGS) entry which is preliminary data.</text>
</comment>
<proteinExistence type="predicted"/>
<evidence type="ECO:0000256" key="1">
    <source>
        <dbReference type="SAM" id="MobiDB-lite"/>
    </source>
</evidence>
<protein>
    <submittedName>
        <fullName evidence="2">Uncharacterized protein</fullName>
    </submittedName>
</protein>
<reference evidence="2 3" key="1">
    <citation type="submission" date="2019-01" db="EMBL/GenBank/DDBJ databases">
        <title>Sequencing of cultivated peanut Arachis hypogaea provides insights into genome evolution and oil improvement.</title>
        <authorList>
            <person name="Chen X."/>
        </authorList>
    </citation>
    <scope>NUCLEOTIDE SEQUENCE [LARGE SCALE GENOMIC DNA]</scope>
    <source>
        <strain evidence="3">cv. Fuhuasheng</strain>
        <tissue evidence="2">Leaves</tissue>
    </source>
</reference>
<name>A0A445DLF8_ARAHY</name>
<gene>
    <name evidence="2" type="ORF">Ahy_A04g021648</name>
</gene>
<dbReference type="EMBL" id="SDMP01000004">
    <property type="protein sequence ID" value="RYR63902.1"/>
    <property type="molecule type" value="Genomic_DNA"/>
</dbReference>
<evidence type="ECO:0000313" key="3">
    <source>
        <dbReference type="Proteomes" id="UP000289738"/>
    </source>
</evidence>
<evidence type="ECO:0000313" key="2">
    <source>
        <dbReference type="EMBL" id="RYR63902.1"/>
    </source>
</evidence>
<sequence>MAATYGNDAGDRQRSGSSTVFKFARWHLNARELKTEITKQRSENHPFVITTEWRQAASYVSEKTRERKKRAKGAKEKQEERARGNHVRVSCETENRNKRWRERRVLAELGSSFFP</sequence>
<dbReference type="Proteomes" id="UP000289738">
    <property type="component" value="Chromosome A04"/>
</dbReference>